<dbReference type="KEGG" id="cmav:ABHF33_15420"/>
<dbReference type="Pfam" id="PF03625">
    <property type="entry name" value="DUF302"/>
    <property type="match status" value="1"/>
</dbReference>
<dbReference type="RefSeq" id="WP_348944780.1">
    <property type="nucleotide sequence ID" value="NZ_CP157355.1"/>
</dbReference>
<dbReference type="EMBL" id="CP157355">
    <property type="protein sequence ID" value="XBM00428.1"/>
    <property type="molecule type" value="Genomic_DNA"/>
</dbReference>
<organism evidence="2">
    <name type="scientific">Chitinibacter mangrovi</name>
    <dbReference type="NCBI Taxonomy" id="3153927"/>
    <lineage>
        <taxon>Bacteria</taxon>
        <taxon>Pseudomonadati</taxon>
        <taxon>Pseudomonadota</taxon>
        <taxon>Betaproteobacteria</taxon>
        <taxon>Neisseriales</taxon>
        <taxon>Chitinibacteraceae</taxon>
        <taxon>Chitinibacter</taxon>
    </lineage>
</organism>
<proteinExistence type="predicted"/>
<dbReference type="AlphaFoldDB" id="A0AAU7F9P1"/>
<feature type="domain" description="DUF302" evidence="1">
    <location>
        <begin position="41"/>
        <end position="103"/>
    </location>
</feature>
<dbReference type="SUPFAM" id="SSF103247">
    <property type="entry name" value="TT1751-like"/>
    <property type="match status" value="1"/>
</dbReference>
<dbReference type="PANTHER" id="PTHR38342:SF2">
    <property type="entry name" value="INNER MEMBRANE OR EXPORTED"/>
    <property type="match status" value="1"/>
</dbReference>
<reference evidence="2" key="1">
    <citation type="submission" date="2024-05" db="EMBL/GenBank/DDBJ databases">
        <authorList>
            <person name="Yang L."/>
            <person name="Pan L."/>
        </authorList>
    </citation>
    <scope>NUCLEOTIDE SEQUENCE</scope>
    <source>
        <strain evidence="2">FCG-7</strain>
    </source>
</reference>
<gene>
    <name evidence="2" type="ORF">ABHF33_15420</name>
</gene>
<accession>A0AAU7F9P1</accession>
<dbReference type="InterPro" id="IPR035923">
    <property type="entry name" value="TT1751-like_sf"/>
</dbReference>
<protein>
    <submittedName>
        <fullName evidence="2">DUF302 domain-containing protein</fullName>
    </submittedName>
</protein>
<dbReference type="CDD" id="cd14797">
    <property type="entry name" value="DUF302"/>
    <property type="match status" value="1"/>
</dbReference>
<sequence>MCEQPTAFGIHKLISAYAMAETVERLRAAIISKGVTLFTQIDHQALAHSQQLELPPTQLLIFGHPKLGTVLMNSAISTGLDLPLKVLVTQACDDQVWVYFNQPDYLQLRHGLAAELLVPVQALQQALADSINAI</sequence>
<evidence type="ECO:0000313" key="2">
    <source>
        <dbReference type="EMBL" id="XBM00428.1"/>
    </source>
</evidence>
<evidence type="ECO:0000259" key="1">
    <source>
        <dbReference type="Pfam" id="PF03625"/>
    </source>
</evidence>
<dbReference type="InterPro" id="IPR005180">
    <property type="entry name" value="DUF302"/>
</dbReference>
<name>A0AAU7F9P1_9NEIS</name>
<dbReference type="PANTHER" id="PTHR38342">
    <property type="entry name" value="SLR5037 PROTEIN"/>
    <property type="match status" value="1"/>
</dbReference>
<dbReference type="Gene3D" id="3.30.310.70">
    <property type="entry name" value="TT1751-like domain"/>
    <property type="match status" value="1"/>
</dbReference>